<organism evidence="2">
    <name type="scientific">Eutreptiella gymnastica</name>
    <dbReference type="NCBI Taxonomy" id="73025"/>
    <lineage>
        <taxon>Eukaryota</taxon>
        <taxon>Discoba</taxon>
        <taxon>Euglenozoa</taxon>
        <taxon>Euglenida</taxon>
        <taxon>Spirocuta</taxon>
        <taxon>Euglenophyceae</taxon>
        <taxon>Eutreptiales</taxon>
        <taxon>Eutreptiaceae</taxon>
        <taxon>Eutreptiella</taxon>
    </lineage>
</organism>
<feature type="signal peptide" evidence="1">
    <location>
        <begin position="1"/>
        <end position="16"/>
    </location>
</feature>
<dbReference type="AlphaFoldDB" id="A0A7S4LFC8"/>
<protein>
    <recommendedName>
        <fullName evidence="3">Mannosyltransferase</fullName>
    </recommendedName>
</protein>
<keyword evidence="1" id="KW-0732">Signal</keyword>
<reference evidence="2" key="1">
    <citation type="submission" date="2021-01" db="EMBL/GenBank/DDBJ databases">
        <authorList>
            <person name="Corre E."/>
            <person name="Pelletier E."/>
            <person name="Niang G."/>
            <person name="Scheremetjew M."/>
            <person name="Finn R."/>
            <person name="Kale V."/>
            <person name="Holt S."/>
            <person name="Cochrane G."/>
            <person name="Meng A."/>
            <person name="Brown T."/>
            <person name="Cohen L."/>
        </authorList>
    </citation>
    <scope>NUCLEOTIDE SEQUENCE</scope>
    <source>
        <strain evidence="2">CCMP1594</strain>
    </source>
</reference>
<feature type="chain" id="PRO_5030573321" description="Mannosyltransferase" evidence="1">
    <location>
        <begin position="17"/>
        <end position="151"/>
    </location>
</feature>
<gene>
    <name evidence="2" type="ORF">EGYM00163_LOCUS36949</name>
</gene>
<evidence type="ECO:0000256" key="1">
    <source>
        <dbReference type="SAM" id="SignalP"/>
    </source>
</evidence>
<evidence type="ECO:0008006" key="3">
    <source>
        <dbReference type="Google" id="ProtNLM"/>
    </source>
</evidence>
<sequence length="151" mass="16641">MLLAWALTPTLDPVLAWYTPRVASPIVGLCWVLIPQQPHTGESMHHPDLWNNNAAICVHRSTLATYPYLHPFSHQIKTLLVIPSRVSMRYSESTSASISALPIICALVVFHELLIPPSAPDLGTHTHEGATPGRTCHYRLPDQMQSGAASY</sequence>
<dbReference type="EMBL" id="HBJA01106956">
    <property type="protein sequence ID" value="CAE0825697.1"/>
    <property type="molecule type" value="Transcribed_RNA"/>
</dbReference>
<name>A0A7S4LFC8_9EUGL</name>
<proteinExistence type="predicted"/>
<accession>A0A7S4LFC8</accession>
<evidence type="ECO:0000313" key="2">
    <source>
        <dbReference type="EMBL" id="CAE0825697.1"/>
    </source>
</evidence>